<dbReference type="InterPro" id="IPR032157">
    <property type="entry name" value="PAC4"/>
</dbReference>
<keyword evidence="2" id="KW-1185">Reference proteome</keyword>
<dbReference type="EMBL" id="KV878337">
    <property type="protein sequence ID" value="OJJ50076.1"/>
    <property type="molecule type" value="Genomic_DNA"/>
</dbReference>
<evidence type="ECO:0000313" key="1">
    <source>
        <dbReference type="EMBL" id="OJJ50076.1"/>
    </source>
</evidence>
<dbReference type="GO" id="GO:0043248">
    <property type="term" value="P:proteasome assembly"/>
    <property type="evidence" value="ECO:0007669"/>
    <property type="project" value="InterPro"/>
</dbReference>
<dbReference type="GeneID" id="34608555"/>
<organism evidence="1 2">
    <name type="scientific">Penicilliopsis zonata CBS 506.65</name>
    <dbReference type="NCBI Taxonomy" id="1073090"/>
    <lineage>
        <taxon>Eukaryota</taxon>
        <taxon>Fungi</taxon>
        <taxon>Dikarya</taxon>
        <taxon>Ascomycota</taxon>
        <taxon>Pezizomycotina</taxon>
        <taxon>Eurotiomycetes</taxon>
        <taxon>Eurotiomycetidae</taxon>
        <taxon>Eurotiales</taxon>
        <taxon>Aspergillaceae</taxon>
        <taxon>Penicilliopsis</taxon>
    </lineage>
</organism>
<name>A0A1L9SSI7_9EURO</name>
<dbReference type="Pfam" id="PF16093">
    <property type="entry name" value="PAC4"/>
    <property type="match status" value="1"/>
</dbReference>
<evidence type="ECO:0000313" key="2">
    <source>
        <dbReference type="Proteomes" id="UP000184188"/>
    </source>
</evidence>
<evidence type="ECO:0008006" key="3">
    <source>
        <dbReference type="Google" id="ProtNLM"/>
    </source>
</evidence>
<proteinExistence type="predicted"/>
<dbReference type="Proteomes" id="UP000184188">
    <property type="component" value="Unassembled WGS sequence"/>
</dbReference>
<reference evidence="2" key="1">
    <citation type="journal article" date="2017" name="Genome Biol.">
        <title>Comparative genomics reveals high biological diversity and specific adaptations in the industrially and medically important fungal genus Aspergillus.</title>
        <authorList>
            <person name="de Vries R.P."/>
            <person name="Riley R."/>
            <person name="Wiebenga A."/>
            <person name="Aguilar-Osorio G."/>
            <person name="Amillis S."/>
            <person name="Uchima C.A."/>
            <person name="Anderluh G."/>
            <person name="Asadollahi M."/>
            <person name="Askin M."/>
            <person name="Barry K."/>
            <person name="Battaglia E."/>
            <person name="Bayram O."/>
            <person name="Benocci T."/>
            <person name="Braus-Stromeyer S.A."/>
            <person name="Caldana C."/>
            <person name="Canovas D."/>
            <person name="Cerqueira G.C."/>
            <person name="Chen F."/>
            <person name="Chen W."/>
            <person name="Choi C."/>
            <person name="Clum A."/>
            <person name="Dos Santos R.A."/>
            <person name="Damasio A.R."/>
            <person name="Diallinas G."/>
            <person name="Emri T."/>
            <person name="Fekete E."/>
            <person name="Flipphi M."/>
            <person name="Freyberg S."/>
            <person name="Gallo A."/>
            <person name="Gournas C."/>
            <person name="Habgood R."/>
            <person name="Hainaut M."/>
            <person name="Harispe M.L."/>
            <person name="Henrissat B."/>
            <person name="Hilden K.S."/>
            <person name="Hope R."/>
            <person name="Hossain A."/>
            <person name="Karabika E."/>
            <person name="Karaffa L."/>
            <person name="Karanyi Z."/>
            <person name="Krasevec N."/>
            <person name="Kuo A."/>
            <person name="Kusch H."/>
            <person name="LaButti K."/>
            <person name="Lagendijk E.L."/>
            <person name="Lapidus A."/>
            <person name="Levasseur A."/>
            <person name="Lindquist E."/>
            <person name="Lipzen A."/>
            <person name="Logrieco A.F."/>
            <person name="MacCabe A."/>
            <person name="Maekelae M.R."/>
            <person name="Malavazi I."/>
            <person name="Melin P."/>
            <person name="Meyer V."/>
            <person name="Mielnichuk N."/>
            <person name="Miskei M."/>
            <person name="Molnar A.P."/>
            <person name="Mule G."/>
            <person name="Ngan C.Y."/>
            <person name="Orejas M."/>
            <person name="Orosz E."/>
            <person name="Ouedraogo J.P."/>
            <person name="Overkamp K.M."/>
            <person name="Park H.-S."/>
            <person name="Perrone G."/>
            <person name="Piumi F."/>
            <person name="Punt P.J."/>
            <person name="Ram A.F."/>
            <person name="Ramon A."/>
            <person name="Rauscher S."/>
            <person name="Record E."/>
            <person name="Riano-Pachon D.M."/>
            <person name="Robert V."/>
            <person name="Roehrig J."/>
            <person name="Ruller R."/>
            <person name="Salamov A."/>
            <person name="Salih N.S."/>
            <person name="Samson R.A."/>
            <person name="Sandor E."/>
            <person name="Sanguinetti M."/>
            <person name="Schuetze T."/>
            <person name="Sepcic K."/>
            <person name="Shelest E."/>
            <person name="Sherlock G."/>
            <person name="Sophianopoulou V."/>
            <person name="Squina F.M."/>
            <person name="Sun H."/>
            <person name="Susca A."/>
            <person name="Todd R.B."/>
            <person name="Tsang A."/>
            <person name="Unkles S.E."/>
            <person name="van de Wiele N."/>
            <person name="van Rossen-Uffink D."/>
            <person name="Oliveira J.V."/>
            <person name="Vesth T.C."/>
            <person name="Visser J."/>
            <person name="Yu J.-H."/>
            <person name="Zhou M."/>
            <person name="Andersen M.R."/>
            <person name="Archer D.B."/>
            <person name="Baker S.E."/>
            <person name="Benoit I."/>
            <person name="Brakhage A.A."/>
            <person name="Braus G.H."/>
            <person name="Fischer R."/>
            <person name="Frisvad J.C."/>
            <person name="Goldman G.H."/>
            <person name="Houbraken J."/>
            <person name="Oakley B."/>
            <person name="Pocsi I."/>
            <person name="Scazzocchio C."/>
            <person name="Seiboth B."/>
            <person name="vanKuyk P.A."/>
            <person name="Wortman J."/>
            <person name="Dyer P.S."/>
            <person name="Grigoriev I.V."/>
        </authorList>
    </citation>
    <scope>NUCLEOTIDE SEQUENCE [LARGE SCALE GENOMIC DNA]</scope>
    <source>
        <strain evidence="2">CBS 506.65</strain>
    </source>
</reference>
<dbReference type="VEuPathDB" id="FungiDB:ASPZODRAFT_128686"/>
<protein>
    <recommendedName>
        <fullName evidence="3">Proteasome assembly chaperone 4</fullName>
    </recommendedName>
</protein>
<dbReference type="RefSeq" id="XP_022584586.1">
    <property type="nucleotide sequence ID" value="XM_022722090.1"/>
</dbReference>
<dbReference type="Gene3D" id="3.30.230.100">
    <property type="match status" value="1"/>
</dbReference>
<accession>A0A1L9SSI7</accession>
<sequence>MPTHEISFSLPKTPYTTAHAQVTVFPKCALVFLATTAPGDTAVKPMGSFVYSMPDKNFSSTTMYSSNSVEYATRVSKILARRTGLPVYVGCSIDSASLGMTVEEEMEGLRRVVEECTSLIQENRVEKKG</sequence>
<gene>
    <name evidence="1" type="ORF">ASPZODRAFT_128686</name>
</gene>
<dbReference type="AlphaFoldDB" id="A0A1L9SSI7"/>
<dbReference type="OrthoDB" id="5407417at2759"/>